<dbReference type="InterPro" id="IPR011989">
    <property type="entry name" value="ARM-like"/>
</dbReference>
<comment type="caution">
    <text evidence="6">The sequence shown here is derived from an EMBL/GenBank/DDBJ whole genome shotgun (WGS) entry which is preliminary data.</text>
</comment>
<evidence type="ECO:0000256" key="1">
    <source>
        <dbReference type="ARBA" id="ARBA00004245"/>
    </source>
</evidence>
<dbReference type="GO" id="GO:0051010">
    <property type="term" value="F:microtubule plus-end binding"/>
    <property type="evidence" value="ECO:0007669"/>
    <property type="project" value="InterPro"/>
</dbReference>
<feature type="compositionally biased region" description="Basic and acidic residues" evidence="4">
    <location>
        <begin position="449"/>
        <end position="458"/>
    </location>
</feature>
<dbReference type="GO" id="GO:0061863">
    <property type="term" value="F:microtubule plus end polymerase"/>
    <property type="evidence" value="ECO:0007669"/>
    <property type="project" value="InterPro"/>
</dbReference>
<dbReference type="GO" id="GO:0005856">
    <property type="term" value="C:cytoskeleton"/>
    <property type="evidence" value="ECO:0007669"/>
    <property type="project" value="UniProtKB-SubCell"/>
</dbReference>
<dbReference type="PANTHER" id="PTHR12609">
    <property type="entry name" value="MICROTUBULE ASSOCIATED PROTEIN XMAP215"/>
    <property type="match status" value="1"/>
</dbReference>
<dbReference type="Gene3D" id="1.25.10.10">
    <property type="entry name" value="Leucine-rich Repeat Variant"/>
    <property type="match status" value="3"/>
</dbReference>
<dbReference type="FunFam" id="1.25.10.10:FF:000019">
    <property type="entry name" value="Cytoskeleton-associated protein 5"/>
    <property type="match status" value="1"/>
</dbReference>
<dbReference type="EMBL" id="LUCM01002186">
    <property type="protein sequence ID" value="KAA0197726.1"/>
    <property type="molecule type" value="Genomic_DNA"/>
</dbReference>
<name>A0A8E0S088_9TREM</name>
<evidence type="ECO:0000256" key="3">
    <source>
        <dbReference type="ARBA" id="ARBA00023212"/>
    </source>
</evidence>
<keyword evidence="2" id="KW-0963">Cytoplasm</keyword>
<keyword evidence="7" id="KW-1185">Reference proteome</keyword>
<dbReference type="SMART" id="SM01349">
    <property type="entry name" value="TOG"/>
    <property type="match status" value="2"/>
</dbReference>
<reference evidence="6" key="1">
    <citation type="submission" date="2019-05" db="EMBL/GenBank/DDBJ databases">
        <title>Annotation for the trematode Fasciolopsis buski.</title>
        <authorList>
            <person name="Choi Y.-J."/>
        </authorList>
    </citation>
    <scope>NUCLEOTIDE SEQUENCE</scope>
    <source>
        <strain evidence="6">HT</strain>
        <tissue evidence="6">Whole worm</tissue>
    </source>
</reference>
<organism evidence="6 7">
    <name type="scientific">Fasciolopsis buskii</name>
    <dbReference type="NCBI Taxonomy" id="27845"/>
    <lineage>
        <taxon>Eukaryota</taxon>
        <taxon>Metazoa</taxon>
        <taxon>Spiralia</taxon>
        <taxon>Lophotrochozoa</taxon>
        <taxon>Platyhelminthes</taxon>
        <taxon>Trematoda</taxon>
        <taxon>Digenea</taxon>
        <taxon>Plagiorchiida</taxon>
        <taxon>Echinostomata</taxon>
        <taxon>Echinostomatoidea</taxon>
        <taxon>Fasciolidae</taxon>
        <taxon>Fasciolopsis</taxon>
    </lineage>
</organism>
<feature type="domain" description="TOG" evidence="5">
    <location>
        <begin position="9"/>
        <end position="184"/>
    </location>
</feature>
<feature type="region of interest" description="Disordered" evidence="4">
    <location>
        <begin position="185"/>
        <end position="218"/>
    </location>
</feature>
<feature type="compositionally biased region" description="Low complexity" evidence="4">
    <location>
        <begin position="508"/>
        <end position="541"/>
    </location>
</feature>
<dbReference type="GO" id="GO:0046785">
    <property type="term" value="P:microtubule polymerization"/>
    <property type="evidence" value="ECO:0007669"/>
    <property type="project" value="InterPro"/>
</dbReference>
<sequence>MSEEDEWKKLPTLAKVQHQVGYLMLFVDFSQQWKARLEGYAEAQKLFLSQTSETAPAFNDYVGVMKKFVTDSNAVALESALDAVLTFLENAAVSGKYENFFLDCIRPVLSLFGPKVIPMKALLKDLPRLFDDRDKNVRGEAKNVTVEIYRWLGASCKTLFNELKPVVVTELNAILDSLPAEKPMPTRYLRSQKPKERSEPGAEGGGESAPSATSAEAGMEEEMDLVDPIDVLSQVPKEYWTLITEKKWQERQQALEALEKVTNVPLISPGDFSELVRSLLNVVTKDTNIVLATMATKILGQLASGLRKKYSPYAQQTIAACLQKFKERKPTVVAALRDTIDAASRSTTLDVMMDDVIAALGNKSPGVRSESALFLSRVFARCTQATLTKKLLKTFTTTLCATSVDTVPEVRENSFAALGTAMRVVGAKNIEPFLADLDPIRVNRIKEYSEQATGDKSEANSAVSRPGTAPAGTAGKPRRGAPPIQRPGTAAGKNSPEEDNGENSETQKSSAKSAAAVKRKPGATGKPTTGSTASTKTTPATEALLAEEQVVQKACE</sequence>
<dbReference type="Pfam" id="PF21041">
    <property type="entry name" value="XMAP215_CLASP_TOG"/>
    <property type="match status" value="3"/>
</dbReference>
<gene>
    <name evidence="6" type="ORF">FBUS_09992</name>
</gene>
<feature type="compositionally biased region" description="Low complexity" evidence="4">
    <location>
        <begin position="208"/>
        <end position="217"/>
    </location>
</feature>
<comment type="subcellular location">
    <subcellularLocation>
        <location evidence="1">Cytoplasm</location>
        <location evidence="1">Cytoskeleton</location>
    </subcellularLocation>
</comment>
<evidence type="ECO:0000313" key="6">
    <source>
        <dbReference type="EMBL" id="KAA0197726.1"/>
    </source>
</evidence>
<dbReference type="InterPro" id="IPR016024">
    <property type="entry name" value="ARM-type_fold"/>
</dbReference>
<dbReference type="SUPFAM" id="SSF48371">
    <property type="entry name" value="ARM repeat"/>
    <property type="match status" value="1"/>
</dbReference>
<evidence type="ECO:0000313" key="7">
    <source>
        <dbReference type="Proteomes" id="UP000728185"/>
    </source>
</evidence>
<dbReference type="GO" id="GO:0007051">
    <property type="term" value="P:spindle organization"/>
    <property type="evidence" value="ECO:0007669"/>
    <property type="project" value="InterPro"/>
</dbReference>
<protein>
    <recommendedName>
        <fullName evidence="5">TOG domain-containing protein</fullName>
    </recommendedName>
</protein>
<feature type="domain" description="TOG" evidence="5">
    <location>
        <begin position="224"/>
        <end position="458"/>
    </location>
</feature>
<feature type="region of interest" description="Disordered" evidence="4">
    <location>
        <begin position="449"/>
        <end position="542"/>
    </location>
</feature>
<evidence type="ECO:0000259" key="5">
    <source>
        <dbReference type="SMART" id="SM01349"/>
    </source>
</evidence>
<evidence type="ECO:0000256" key="4">
    <source>
        <dbReference type="SAM" id="MobiDB-lite"/>
    </source>
</evidence>
<dbReference type="GO" id="GO:0030951">
    <property type="term" value="P:establishment or maintenance of microtubule cytoskeleton polarity"/>
    <property type="evidence" value="ECO:0007669"/>
    <property type="project" value="InterPro"/>
</dbReference>
<evidence type="ECO:0000256" key="2">
    <source>
        <dbReference type="ARBA" id="ARBA00022490"/>
    </source>
</evidence>
<dbReference type="InterPro" id="IPR034085">
    <property type="entry name" value="TOG"/>
</dbReference>
<dbReference type="AlphaFoldDB" id="A0A8E0S088"/>
<accession>A0A8E0S088</accession>
<proteinExistence type="predicted"/>
<dbReference type="InterPro" id="IPR045110">
    <property type="entry name" value="XMAP215"/>
</dbReference>
<dbReference type="OrthoDB" id="6276428at2759"/>
<keyword evidence="3" id="KW-0206">Cytoskeleton</keyword>
<dbReference type="Proteomes" id="UP000728185">
    <property type="component" value="Unassembled WGS sequence"/>
</dbReference>
<dbReference type="InterPro" id="IPR048491">
    <property type="entry name" value="XMAP215_CLASP_TOG"/>
</dbReference>